<keyword evidence="4 5" id="KW-0472">Membrane</keyword>
<dbReference type="PROSITE" id="PS50850">
    <property type="entry name" value="MFS"/>
    <property type="match status" value="1"/>
</dbReference>
<dbReference type="InterPro" id="IPR050327">
    <property type="entry name" value="Proton-linked_MCT"/>
</dbReference>
<comment type="caution">
    <text evidence="7">The sequence shown here is derived from an EMBL/GenBank/DDBJ whole genome shotgun (WGS) entry which is preliminary data.</text>
</comment>
<feature type="transmembrane region" description="Helical" evidence="5">
    <location>
        <begin position="403"/>
        <end position="426"/>
    </location>
</feature>
<dbReference type="GO" id="GO:0022857">
    <property type="term" value="F:transmembrane transporter activity"/>
    <property type="evidence" value="ECO:0007669"/>
    <property type="project" value="InterPro"/>
</dbReference>
<feature type="transmembrane region" description="Helical" evidence="5">
    <location>
        <begin position="49"/>
        <end position="68"/>
    </location>
</feature>
<dbReference type="AlphaFoldDB" id="A0A852TT80"/>
<keyword evidence="3 5" id="KW-1133">Transmembrane helix</keyword>
<keyword evidence="8" id="KW-1185">Reference proteome</keyword>
<feature type="transmembrane region" description="Helical" evidence="5">
    <location>
        <begin position="362"/>
        <end position="383"/>
    </location>
</feature>
<evidence type="ECO:0000256" key="5">
    <source>
        <dbReference type="SAM" id="Phobius"/>
    </source>
</evidence>
<dbReference type="PANTHER" id="PTHR11360:SF304">
    <property type="entry name" value="MFS DOMAIN-CONTAINING PROTEIN"/>
    <property type="match status" value="1"/>
</dbReference>
<accession>A0A852TT80</accession>
<feature type="transmembrane region" description="Helical" evidence="5">
    <location>
        <begin position="142"/>
        <end position="166"/>
    </location>
</feature>
<dbReference type="InterPro" id="IPR011701">
    <property type="entry name" value="MFS"/>
</dbReference>
<reference evidence="7 8" key="1">
    <citation type="submission" date="2020-07" db="EMBL/GenBank/DDBJ databases">
        <title>Sequencing the genomes of 1000 actinobacteria strains.</title>
        <authorList>
            <person name="Klenk H.-P."/>
        </authorList>
    </citation>
    <scope>NUCLEOTIDE SEQUENCE [LARGE SCALE GENOMIC DNA]</scope>
    <source>
        <strain evidence="7 8">CXB654</strain>
    </source>
</reference>
<feature type="transmembrane region" description="Helical" evidence="5">
    <location>
        <begin position="117"/>
        <end position="136"/>
    </location>
</feature>
<dbReference type="InterPro" id="IPR036259">
    <property type="entry name" value="MFS_trans_sf"/>
</dbReference>
<name>A0A852TT80_9ACTN</name>
<dbReference type="RefSeq" id="WP_179643210.1">
    <property type="nucleotide sequence ID" value="NZ_BAAAYY010000009.1"/>
</dbReference>
<proteinExistence type="predicted"/>
<feature type="transmembrane region" description="Helical" evidence="5">
    <location>
        <begin position="74"/>
        <end position="96"/>
    </location>
</feature>
<comment type="subcellular location">
    <subcellularLocation>
        <location evidence="1">Cell membrane</location>
        <topology evidence="1">Multi-pass membrane protein</topology>
    </subcellularLocation>
</comment>
<feature type="transmembrane region" description="Helical" evidence="5">
    <location>
        <begin position="204"/>
        <end position="223"/>
    </location>
</feature>
<feature type="domain" description="Major facilitator superfamily (MFS) profile" evidence="6">
    <location>
        <begin position="271"/>
        <end position="463"/>
    </location>
</feature>
<evidence type="ECO:0000313" key="8">
    <source>
        <dbReference type="Proteomes" id="UP000589036"/>
    </source>
</evidence>
<evidence type="ECO:0000256" key="2">
    <source>
        <dbReference type="ARBA" id="ARBA00022692"/>
    </source>
</evidence>
<evidence type="ECO:0000256" key="3">
    <source>
        <dbReference type="ARBA" id="ARBA00022989"/>
    </source>
</evidence>
<sequence length="463" mass="46236">MNSVRPASEAPGHLVFPHPRLSGEFRDWRGRRYLVGASARELTGRDRSAVLAGTVPALLAVGVLQYGYGSVVPVLTAAHGLSTAQALTPLLVWALFQGGSAVPVAHLRERGALAPGRAVVLGAALCAVALATLGHADGLGALLLGYGVLGGAGAGLVYHSCVHLAAAWYPERPTARTGLAGGAFALGAAPVVVAATVGLRPDDLAAACTVAAIVVGGVTALCGRRLPEPPRHWWPPHPDPRAWALDRRVNPALAANPAAAGEHSPAQAWRSGALPAMNAVLALAGAVSLFNIACLPVFLHAWGASPAAVAAAVATLVATNGAGRVAADRASERLGRRRTLGAVLALSGIAQFGLAAGGASGAVPLLLCCAALAGVGGGACYPLTSALAVDYFGVRDAGRNQGFVYSAKALGGLLGIGGAAVLLALAPTNGHVAAFCAAGLLALAAAALTLRLHRPINIRTIPG</sequence>
<dbReference type="Gene3D" id="1.20.1250.20">
    <property type="entry name" value="MFS general substrate transporter like domains"/>
    <property type="match status" value="2"/>
</dbReference>
<dbReference type="SUPFAM" id="SSF103473">
    <property type="entry name" value="MFS general substrate transporter"/>
    <property type="match status" value="1"/>
</dbReference>
<dbReference type="Proteomes" id="UP000589036">
    <property type="component" value="Unassembled WGS sequence"/>
</dbReference>
<protein>
    <submittedName>
        <fullName evidence="7">MFS family permease</fullName>
    </submittedName>
</protein>
<feature type="transmembrane region" description="Helical" evidence="5">
    <location>
        <begin position="308"/>
        <end position="327"/>
    </location>
</feature>
<gene>
    <name evidence="7" type="ORF">HDA32_002339</name>
</gene>
<dbReference type="EMBL" id="JACCCC010000001">
    <property type="protein sequence ID" value="NYE47219.1"/>
    <property type="molecule type" value="Genomic_DNA"/>
</dbReference>
<feature type="transmembrane region" description="Helical" evidence="5">
    <location>
        <begin position="339"/>
        <end position="356"/>
    </location>
</feature>
<feature type="transmembrane region" description="Helical" evidence="5">
    <location>
        <begin position="279"/>
        <end position="302"/>
    </location>
</feature>
<dbReference type="Pfam" id="PF07690">
    <property type="entry name" value="MFS_1"/>
    <property type="match status" value="1"/>
</dbReference>
<keyword evidence="2 5" id="KW-0812">Transmembrane</keyword>
<evidence type="ECO:0000313" key="7">
    <source>
        <dbReference type="EMBL" id="NYE47219.1"/>
    </source>
</evidence>
<evidence type="ECO:0000259" key="6">
    <source>
        <dbReference type="PROSITE" id="PS50850"/>
    </source>
</evidence>
<evidence type="ECO:0000256" key="4">
    <source>
        <dbReference type="ARBA" id="ARBA00023136"/>
    </source>
</evidence>
<organism evidence="7 8">
    <name type="scientific">Spinactinospora alkalitolerans</name>
    <dbReference type="NCBI Taxonomy" id="687207"/>
    <lineage>
        <taxon>Bacteria</taxon>
        <taxon>Bacillati</taxon>
        <taxon>Actinomycetota</taxon>
        <taxon>Actinomycetes</taxon>
        <taxon>Streptosporangiales</taxon>
        <taxon>Nocardiopsidaceae</taxon>
        <taxon>Spinactinospora</taxon>
    </lineage>
</organism>
<evidence type="ECO:0000256" key="1">
    <source>
        <dbReference type="ARBA" id="ARBA00004651"/>
    </source>
</evidence>
<feature type="transmembrane region" description="Helical" evidence="5">
    <location>
        <begin position="178"/>
        <end position="198"/>
    </location>
</feature>
<dbReference type="PANTHER" id="PTHR11360">
    <property type="entry name" value="MONOCARBOXYLATE TRANSPORTER"/>
    <property type="match status" value="1"/>
</dbReference>
<dbReference type="GO" id="GO:0005886">
    <property type="term" value="C:plasma membrane"/>
    <property type="evidence" value="ECO:0007669"/>
    <property type="project" value="UniProtKB-SubCell"/>
</dbReference>
<dbReference type="InterPro" id="IPR020846">
    <property type="entry name" value="MFS_dom"/>
</dbReference>
<feature type="transmembrane region" description="Helical" evidence="5">
    <location>
        <begin position="432"/>
        <end position="450"/>
    </location>
</feature>